<comment type="caution">
    <text evidence="9">The sequence shown here is derived from an EMBL/GenBank/DDBJ whole genome shotgun (WGS) entry which is preliminary data.</text>
</comment>
<dbReference type="GO" id="GO:0022857">
    <property type="term" value="F:transmembrane transporter activity"/>
    <property type="evidence" value="ECO:0007669"/>
    <property type="project" value="InterPro"/>
</dbReference>
<dbReference type="OrthoDB" id="9773957at2"/>
<accession>A0A2S9IEY9</accession>
<reference evidence="9 10" key="1">
    <citation type="submission" date="2017-10" db="EMBL/GenBank/DDBJ databases">
        <title>Draft genome of two endophytic bacteria isolated from 'guarana' Paullinia cupana (Mart.) Ducke.</title>
        <authorList>
            <person name="Siqueira K.A."/>
            <person name="Liotti R.G."/>
            <person name="Mendes T.A."/>
            <person name="Soares M.A."/>
        </authorList>
    </citation>
    <scope>NUCLEOTIDE SEQUENCE [LARGE SCALE GENOMIC DNA]</scope>
    <source>
        <strain evidence="9 10">342</strain>
    </source>
</reference>
<evidence type="ECO:0000256" key="5">
    <source>
        <dbReference type="ARBA" id="ARBA00023136"/>
    </source>
</evidence>
<keyword evidence="2" id="KW-0813">Transport</keyword>
<dbReference type="RefSeq" id="WP_105591795.1">
    <property type="nucleotide sequence ID" value="NZ_PDET01000003.1"/>
</dbReference>
<evidence type="ECO:0000256" key="3">
    <source>
        <dbReference type="ARBA" id="ARBA00022692"/>
    </source>
</evidence>
<feature type="domain" description="Major facilitator superfamily (MFS) profile" evidence="8">
    <location>
        <begin position="21"/>
        <end position="431"/>
    </location>
</feature>
<keyword evidence="10" id="KW-1185">Reference proteome</keyword>
<feature type="compositionally biased region" description="Polar residues" evidence="6">
    <location>
        <begin position="450"/>
        <end position="460"/>
    </location>
</feature>
<feature type="transmembrane region" description="Helical" evidence="7">
    <location>
        <begin position="407"/>
        <end position="427"/>
    </location>
</feature>
<dbReference type="Pfam" id="PF07690">
    <property type="entry name" value="MFS_1"/>
    <property type="match status" value="1"/>
</dbReference>
<feature type="transmembrane region" description="Helical" evidence="7">
    <location>
        <begin position="18"/>
        <end position="34"/>
    </location>
</feature>
<dbReference type="PANTHER" id="PTHR43791:SF30">
    <property type="entry name" value="INNER MEMBRANE TRANSPORT PROTEIN RHMT"/>
    <property type="match status" value="1"/>
</dbReference>
<dbReference type="CDD" id="cd17319">
    <property type="entry name" value="MFS_ExuT_GudP_like"/>
    <property type="match status" value="1"/>
</dbReference>
<feature type="region of interest" description="Disordered" evidence="6">
    <location>
        <begin position="440"/>
        <end position="460"/>
    </location>
</feature>
<organism evidence="9 10">
    <name type="scientific">Pantoea coffeiphila</name>
    <dbReference type="NCBI Taxonomy" id="1465635"/>
    <lineage>
        <taxon>Bacteria</taxon>
        <taxon>Pseudomonadati</taxon>
        <taxon>Pseudomonadota</taxon>
        <taxon>Gammaproteobacteria</taxon>
        <taxon>Enterobacterales</taxon>
        <taxon>Erwiniaceae</taxon>
        <taxon>Pantoea</taxon>
    </lineage>
</organism>
<evidence type="ECO:0000256" key="7">
    <source>
        <dbReference type="SAM" id="Phobius"/>
    </source>
</evidence>
<dbReference type="InterPro" id="IPR011701">
    <property type="entry name" value="MFS"/>
</dbReference>
<evidence type="ECO:0000259" key="8">
    <source>
        <dbReference type="PROSITE" id="PS50850"/>
    </source>
</evidence>
<dbReference type="PANTHER" id="PTHR43791">
    <property type="entry name" value="PERMEASE-RELATED"/>
    <property type="match status" value="1"/>
</dbReference>
<keyword evidence="5 7" id="KW-0472">Membrane</keyword>
<feature type="transmembrane region" description="Helical" evidence="7">
    <location>
        <begin position="367"/>
        <end position="387"/>
    </location>
</feature>
<evidence type="ECO:0000313" key="10">
    <source>
        <dbReference type="Proteomes" id="UP000239181"/>
    </source>
</evidence>
<dbReference type="FunFam" id="1.20.1250.20:FF:000018">
    <property type="entry name" value="MFS transporter permease"/>
    <property type="match status" value="1"/>
</dbReference>
<comment type="subcellular location">
    <subcellularLocation>
        <location evidence="1">Membrane</location>
        <topology evidence="1">Multi-pass membrane protein</topology>
    </subcellularLocation>
</comment>
<dbReference type="EMBL" id="PDET01000003">
    <property type="protein sequence ID" value="PRD16352.1"/>
    <property type="molecule type" value="Genomic_DNA"/>
</dbReference>
<keyword evidence="4 7" id="KW-1133">Transmembrane helix</keyword>
<feature type="transmembrane region" description="Helical" evidence="7">
    <location>
        <begin position="249"/>
        <end position="270"/>
    </location>
</feature>
<gene>
    <name evidence="9" type="ORF">CQW29_05945</name>
</gene>
<feature type="transmembrane region" description="Helical" evidence="7">
    <location>
        <begin position="316"/>
        <end position="335"/>
    </location>
</feature>
<feature type="transmembrane region" description="Helical" evidence="7">
    <location>
        <begin position="112"/>
        <end position="136"/>
    </location>
</feature>
<sequence>MSQTEDDKVVNSAVRKSIIRLLPFLALMYVMAYLDRANIGFAKEAFQVDTGLSNAAYAFGAGVFFIGYALFEVPSNILLYKVGARVWLSRIMVTWGLISAAMMFAHDEKTFIILRFFLGASEAGFMPGVMLYLTFWFPLNVRAKVAGYFWFGPPIAFILGGPASGALLTIHGMWGLHNWQLMFLVEGLLAAFVGVVAYFYLDDKPADRRCKFLNEEEKQALSRVIEKEEKAKVNHGPQGILKALCDPRVLYLCMICFTIQVGSYGIAFFLPSQVAALSGQKVGFIVGVLSGIPSLCALFAAWYIPHLSTKRKERRWIGTITLLCGGLGVALSGMLAATPVWAFIVLCIGCAGLLAVQPIYWTFPTSYLGGAAAASGIALINSLGNLGGFIAPNIRVWAENTFNSPAAGLYLLGAIAIVGALMLSGVFRIGIRRDLDSPAPDIQRDAPAENSATLTSGSLK</sequence>
<evidence type="ECO:0000313" key="9">
    <source>
        <dbReference type="EMBL" id="PRD16352.1"/>
    </source>
</evidence>
<dbReference type="InterPro" id="IPR020846">
    <property type="entry name" value="MFS_dom"/>
</dbReference>
<feature type="transmembrane region" description="Helical" evidence="7">
    <location>
        <begin position="341"/>
        <end position="360"/>
    </location>
</feature>
<feature type="transmembrane region" description="Helical" evidence="7">
    <location>
        <begin position="148"/>
        <end position="174"/>
    </location>
</feature>
<name>A0A2S9IEY9_9GAMM</name>
<dbReference type="PROSITE" id="PS50850">
    <property type="entry name" value="MFS"/>
    <property type="match status" value="1"/>
</dbReference>
<dbReference type="Gene3D" id="1.20.1250.20">
    <property type="entry name" value="MFS general substrate transporter like domains"/>
    <property type="match status" value="2"/>
</dbReference>
<dbReference type="GO" id="GO:0005886">
    <property type="term" value="C:plasma membrane"/>
    <property type="evidence" value="ECO:0007669"/>
    <property type="project" value="TreeGrafter"/>
</dbReference>
<keyword evidence="3 7" id="KW-0812">Transmembrane</keyword>
<dbReference type="SUPFAM" id="SSF103473">
    <property type="entry name" value="MFS general substrate transporter"/>
    <property type="match status" value="1"/>
</dbReference>
<evidence type="ECO:0000256" key="2">
    <source>
        <dbReference type="ARBA" id="ARBA00022448"/>
    </source>
</evidence>
<feature type="transmembrane region" description="Helical" evidence="7">
    <location>
        <begin position="282"/>
        <end position="304"/>
    </location>
</feature>
<evidence type="ECO:0000256" key="6">
    <source>
        <dbReference type="SAM" id="MobiDB-lite"/>
    </source>
</evidence>
<feature type="transmembrane region" description="Helical" evidence="7">
    <location>
        <begin position="54"/>
        <end position="74"/>
    </location>
</feature>
<dbReference type="Proteomes" id="UP000239181">
    <property type="component" value="Unassembled WGS sequence"/>
</dbReference>
<dbReference type="InterPro" id="IPR036259">
    <property type="entry name" value="MFS_trans_sf"/>
</dbReference>
<proteinExistence type="predicted"/>
<evidence type="ECO:0000256" key="4">
    <source>
        <dbReference type="ARBA" id="ARBA00022989"/>
    </source>
</evidence>
<evidence type="ECO:0000256" key="1">
    <source>
        <dbReference type="ARBA" id="ARBA00004141"/>
    </source>
</evidence>
<feature type="transmembrane region" description="Helical" evidence="7">
    <location>
        <begin position="180"/>
        <end position="201"/>
    </location>
</feature>
<protein>
    <submittedName>
        <fullName evidence="9">MFS transporter</fullName>
    </submittedName>
</protein>
<dbReference type="AlphaFoldDB" id="A0A2S9IEY9"/>
<feature type="transmembrane region" description="Helical" evidence="7">
    <location>
        <begin position="86"/>
        <end position="106"/>
    </location>
</feature>